<keyword evidence="2" id="KW-1185">Reference proteome</keyword>
<protein>
    <recommendedName>
        <fullName evidence="3">TIGR02453 family protein</fullName>
    </recommendedName>
</protein>
<dbReference type="PANTHER" id="PTHR36452:SF1">
    <property type="entry name" value="DUF2461 DOMAIN-CONTAINING PROTEIN"/>
    <property type="match status" value="1"/>
</dbReference>
<organism evidence="1 2">
    <name type="scientific">Cytophaga hutchinsonii (strain ATCC 33406 / DSM 1761 / CIP 103989 / NBRC 15051 / NCIMB 9469 / D465)</name>
    <dbReference type="NCBI Taxonomy" id="269798"/>
    <lineage>
        <taxon>Bacteria</taxon>
        <taxon>Pseudomonadati</taxon>
        <taxon>Bacteroidota</taxon>
        <taxon>Cytophagia</taxon>
        <taxon>Cytophagales</taxon>
        <taxon>Cytophagaceae</taxon>
        <taxon>Cytophaga</taxon>
    </lineage>
</organism>
<dbReference type="NCBIfam" id="TIGR02453">
    <property type="entry name" value="TIGR02453 family protein"/>
    <property type="match status" value="1"/>
</dbReference>
<dbReference type="EMBL" id="CP000383">
    <property type="protein sequence ID" value="ABG59355.1"/>
    <property type="molecule type" value="Genomic_DNA"/>
</dbReference>
<evidence type="ECO:0000313" key="2">
    <source>
        <dbReference type="Proteomes" id="UP000001822"/>
    </source>
</evidence>
<evidence type="ECO:0000313" key="1">
    <source>
        <dbReference type="EMBL" id="ABG59355.1"/>
    </source>
</evidence>
<name>A0A6N4SSD5_CYTH3</name>
<accession>A0A6N4SSD5</accession>
<dbReference type="Pfam" id="PF09365">
    <property type="entry name" value="DUF2461"/>
    <property type="match status" value="1"/>
</dbReference>
<dbReference type="PANTHER" id="PTHR36452">
    <property type="entry name" value="CHROMOSOME 12, WHOLE GENOME SHOTGUN SEQUENCE"/>
    <property type="match status" value="1"/>
</dbReference>
<dbReference type="AlphaFoldDB" id="A0A6N4SSD5"/>
<dbReference type="KEGG" id="chu:CHU_2092"/>
<dbReference type="PIRSF" id="PIRSF028451">
    <property type="entry name" value="UCP028451"/>
    <property type="match status" value="1"/>
</dbReference>
<dbReference type="InterPro" id="IPR015996">
    <property type="entry name" value="UCP028451"/>
</dbReference>
<evidence type="ECO:0008006" key="3">
    <source>
        <dbReference type="Google" id="ProtNLM"/>
    </source>
</evidence>
<dbReference type="InterPro" id="IPR012808">
    <property type="entry name" value="CHP02453"/>
</dbReference>
<dbReference type="Proteomes" id="UP000001822">
    <property type="component" value="Chromosome"/>
</dbReference>
<dbReference type="OrthoDB" id="9794241at2"/>
<gene>
    <name evidence="1" type="ordered locus">CHU_2092</name>
</gene>
<reference evidence="1 2" key="1">
    <citation type="journal article" date="2007" name="Appl. Environ. Microbiol.">
        <title>Genome sequence of the cellulolytic gliding bacterium Cytophaga hutchinsonii.</title>
        <authorList>
            <person name="Xie G."/>
            <person name="Bruce D.C."/>
            <person name="Challacombe J.F."/>
            <person name="Chertkov O."/>
            <person name="Detter J.C."/>
            <person name="Gilna P."/>
            <person name="Han C.S."/>
            <person name="Lucas S."/>
            <person name="Misra M."/>
            <person name="Myers G.L."/>
            <person name="Richardson P."/>
            <person name="Tapia R."/>
            <person name="Thayer N."/>
            <person name="Thompson L.S."/>
            <person name="Brettin T.S."/>
            <person name="Henrissat B."/>
            <person name="Wilson D.B."/>
            <person name="McBride M.J."/>
        </authorList>
    </citation>
    <scope>NUCLEOTIDE SEQUENCE [LARGE SCALE GENOMIC DNA]</scope>
    <source>
        <strain evidence="2">ATCC 33406 / DSM 1761 / CIP 103989 / NBRC 15051 / NCIMB 9469 / D465</strain>
    </source>
</reference>
<proteinExistence type="predicted"/>
<sequence length="228" mass="26312">MQSTYNLSPTFDFLKKISKNNNREWFTKNKAMYEAAYGQLISFADALLVEMNKHDTIETATGKKSLYRIYNDVRFSKDKSPYKNHLAGSLRRATKQLRGGYYYHIEPGNSFLAGGFWAPNAEDLLHIRRHLSEDPKTLKKILNQPVFKKTFGSLLGEQVKTAPRGFDITDPAIELIRNKQFIVKHTFTNEEVLSQNFHVTVSNTFKKMRPYLDYMSEILTTDLNGEAL</sequence>
<dbReference type="RefSeq" id="WP_011585472.1">
    <property type="nucleotide sequence ID" value="NC_008255.1"/>
</dbReference>